<dbReference type="RefSeq" id="WP_109929627.1">
    <property type="nucleotide sequence ID" value="NZ_QGNY01000003.1"/>
</dbReference>
<sequence length="94" mass="11031">MDTAQLLADFFKAIRTDPRINTAHIGLYISIVHYWHTHQSVNPIRAFSRELKELAKISGNHTYHKCMRDLHDGGHIRYEASYNRHLGSRIYLKI</sequence>
<organism evidence="1 2">
    <name type="scientific">Pedobacter paludis</name>
    <dbReference type="NCBI Taxonomy" id="2203212"/>
    <lineage>
        <taxon>Bacteria</taxon>
        <taxon>Pseudomonadati</taxon>
        <taxon>Bacteroidota</taxon>
        <taxon>Sphingobacteriia</taxon>
        <taxon>Sphingobacteriales</taxon>
        <taxon>Sphingobacteriaceae</taxon>
        <taxon>Pedobacter</taxon>
    </lineage>
</organism>
<accession>A0A317F2W4</accession>
<proteinExistence type="predicted"/>
<dbReference type="EMBL" id="QGNY01000003">
    <property type="protein sequence ID" value="PWS32179.1"/>
    <property type="molecule type" value="Genomic_DNA"/>
</dbReference>
<evidence type="ECO:0008006" key="3">
    <source>
        <dbReference type="Google" id="ProtNLM"/>
    </source>
</evidence>
<keyword evidence="2" id="KW-1185">Reference proteome</keyword>
<gene>
    <name evidence="1" type="ORF">DF947_10440</name>
</gene>
<dbReference type="OrthoDB" id="1442826at2"/>
<comment type="caution">
    <text evidence="1">The sequence shown here is derived from an EMBL/GenBank/DDBJ whole genome shotgun (WGS) entry which is preliminary data.</text>
</comment>
<reference evidence="2" key="1">
    <citation type="submission" date="2018-05" db="EMBL/GenBank/DDBJ databases">
        <title>Pedobacter paludis sp. nov., isolated from wetland soil.</title>
        <authorList>
            <person name="Zhang Y."/>
        </authorList>
    </citation>
    <scope>NUCLEOTIDE SEQUENCE [LARGE SCALE GENOMIC DNA]</scope>
    <source>
        <strain evidence="2">R-8</strain>
    </source>
</reference>
<protein>
    <recommendedName>
        <fullName evidence="3">Transcriptional regulator</fullName>
    </recommendedName>
</protein>
<evidence type="ECO:0000313" key="1">
    <source>
        <dbReference type="EMBL" id="PWS32179.1"/>
    </source>
</evidence>
<dbReference type="AlphaFoldDB" id="A0A317F2W4"/>
<evidence type="ECO:0000313" key="2">
    <source>
        <dbReference type="Proteomes" id="UP000245391"/>
    </source>
</evidence>
<dbReference type="Proteomes" id="UP000245391">
    <property type="component" value="Unassembled WGS sequence"/>
</dbReference>
<name>A0A317F2W4_9SPHI</name>